<protein>
    <submittedName>
        <fullName evidence="2">Uncharacterized protein</fullName>
    </submittedName>
</protein>
<evidence type="ECO:0000313" key="2">
    <source>
        <dbReference type="EMBL" id="EZG55103.1"/>
    </source>
</evidence>
<feature type="compositionally biased region" description="Polar residues" evidence="1">
    <location>
        <begin position="7"/>
        <end position="39"/>
    </location>
</feature>
<organism evidence="2 3">
    <name type="scientific">Gregarina niphandrodes</name>
    <name type="common">Septate eugregarine</name>
    <dbReference type="NCBI Taxonomy" id="110365"/>
    <lineage>
        <taxon>Eukaryota</taxon>
        <taxon>Sar</taxon>
        <taxon>Alveolata</taxon>
        <taxon>Apicomplexa</taxon>
        <taxon>Conoidasida</taxon>
        <taxon>Gregarinasina</taxon>
        <taxon>Eugregarinorida</taxon>
        <taxon>Gregarinidae</taxon>
        <taxon>Gregarina</taxon>
    </lineage>
</organism>
<evidence type="ECO:0000313" key="3">
    <source>
        <dbReference type="Proteomes" id="UP000019763"/>
    </source>
</evidence>
<feature type="non-terminal residue" evidence="2">
    <location>
        <position position="1"/>
    </location>
</feature>
<keyword evidence="3" id="KW-1185">Reference proteome</keyword>
<sequence length="753" mass="85444">AVPIQVDPSQNGSKHVRSDQTGASQTGVRQAASSSSGPGRSQAKVEPQSPSVQSEASEEPPYLGLDPTLYVPNCLVPFWEARAEREFEELGIQARTLQATWTAAEVASDAKAYIGSTRYKLVHGMRIRCCKYRSRPESLPQSEGAMDRLLAVFPACTDFVSMSEWLVAHARSLEHTSCYTTDAKLIQQREILTLYELSRRLTGIRKCEACLRAWISAASEAKRDRKNARRLTRQLETIRRESLSDTPASTVGIKDGPGVSWRQFEVSLREEVNNWIHVNKFKWIRTPQKDLYSEAIELRIELARRFQIQPGKKDAAGEEEDKRLILAFFEKLVTIKNLESSKCWDEFMAGCRASLIKAPLQEGFAMFCDQVDIFQKNPPPTDLVSGFFSRKMCMEPGIPFPMPHIRKKAPQCTWPSAYIKIPVNDKEYQFTIREGIPLPTLDDLEEWRRVAKYRDDKFMATMEKVDLELSEARLCKLYEKSVQVIKRGFHDDFPPPPANAAWAGYGDDVPGYPMSPPKYQRQLDDTKDQSFFWPECWRPVPAKQPDTVKGTEKVENECTWADQMRKDLNYDPVHDPIFPDEPCRTQVRLGEKHRQITEALSLETLPDNSREFPTEPPCTGAAYPDELPQVAPQTPPAGAIIGGLRSYERIPNFVNLDISDINLSDEDIFANLRDLPKTALINALMKKHGEIRRIQGELASRMCPLADMAEHVVASVQVTGERVCRNLQDAVFRLQRGCSKKELLAEQSLHRQN</sequence>
<proteinExistence type="predicted"/>
<dbReference type="GeneID" id="22914201"/>
<comment type="caution">
    <text evidence="2">The sequence shown here is derived from an EMBL/GenBank/DDBJ whole genome shotgun (WGS) entry which is preliminary data.</text>
</comment>
<dbReference type="RefSeq" id="XP_011131780.1">
    <property type="nucleotide sequence ID" value="XM_011133478.1"/>
</dbReference>
<reference evidence="2" key="1">
    <citation type="submission" date="2013-12" db="EMBL/GenBank/DDBJ databases">
        <authorList>
            <person name="Omoto C.K."/>
            <person name="Sibley D."/>
            <person name="Venepally P."/>
            <person name="Hadjithomas M."/>
            <person name="Karamycheva S."/>
            <person name="Brunk B."/>
            <person name="Roos D."/>
            <person name="Caler E."/>
            <person name="Lorenzi H."/>
        </authorList>
    </citation>
    <scope>NUCLEOTIDE SEQUENCE</scope>
</reference>
<evidence type="ECO:0000256" key="1">
    <source>
        <dbReference type="SAM" id="MobiDB-lite"/>
    </source>
</evidence>
<name>A0A023B2S4_GRENI</name>
<feature type="region of interest" description="Disordered" evidence="1">
    <location>
        <begin position="1"/>
        <end position="63"/>
    </location>
</feature>
<accession>A0A023B2S4</accession>
<dbReference type="Proteomes" id="UP000019763">
    <property type="component" value="Unassembled WGS sequence"/>
</dbReference>
<dbReference type="VEuPathDB" id="CryptoDB:GNI_118010"/>
<dbReference type="EMBL" id="AFNH02000876">
    <property type="protein sequence ID" value="EZG55103.1"/>
    <property type="molecule type" value="Genomic_DNA"/>
</dbReference>
<gene>
    <name evidence="2" type="ORF">GNI_118010</name>
</gene>
<dbReference type="AlphaFoldDB" id="A0A023B2S4"/>